<dbReference type="InterPro" id="IPR011990">
    <property type="entry name" value="TPR-like_helical_dom_sf"/>
</dbReference>
<dbReference type="Gene3D" id="1.25.40.10">
    <property type="entry name" value="Tetratricopeptide repeat domain"/>
    <property type="match status" value="1"/>
</dbReference>
<accession>A0A662ZJF7</accession>
<dbReference type="SUPFAM" id="SSF81901">
    <property type="entry name" value="HCP-like"/>
    <property type="match status" value="1"/>
</dbReference>
<evidence type="ECO:0000256" key="1">
    <source>
        <dbReference type="SAM" id="SignalP"/>
    </source>
</evidence>
<keyword evidence="3" id="KW-1185">Reference proteome</keyword>
<evidence type="ECO:0000313" key="2">
    <source>
        <dbReference type="EMBL" id="SFP63282.1"/>
    </source>
</evidence>
<evidence type="ECO:0000313" key="3">
    <source>
        <dbReference type="Proteomes" id="UP000243745"/>
    </source>
</evidence>
<reference evidence="2 3" key="1">
    <citation type="submission" date="2016-10" db="EMBL/GenBank/DDBJ databases">
        <authorList>
            <person name="Varghese N."/>
            <person name="Submissions S."/>
        </authorList>
    </citation>
    <scope>NUCLEOTIDE SEQUENCE [LARGE SCALE GENOMIC DNA]</scope>
    <source>
        <strain evidence="2 3">DSM 1361</strain>
    </source>
</reference>
<feature type="chain" id="PRO_5036499105" evidence="1">
    <location>
        <begin position="27"/>
        <end position="219"/>
    </location>
</feature>
<organism evidence="2 3">
    <name type="scientific">Ruminobacter amylophilus</name>
    <dbReference type="NCBI Taxonomy" id="867"/>
    <lineage>
        <taxon>Bacteria</taxon>
        <taxon>Pseudomonadati</taxon>
        <taxon>Pseudomonadota</taxon>
        <taxon>Gammaproteobacteria</taxon>
        <taxon>Aeromonadales</taxon>
        <taxon>Succinivibrionaceae</taxon>
        <taxon>Ruminobacter</taxon>
    </lineage>
</organism>
<dbReference type="OrthoDB" id="9792653at2"/>
<gene>
    <name evidence="2" type="ORF">SAMN02910344_01919</name>
</gene>
<sequence>MYKIMKTKIFCLSLSFCLTLLNISHAGDFPRCEELANGYFKSSTNGNEEQINDKDLSLCRTACKANDIYGCFVVLHKDPHPELDSDALQGKICNLSNSNFPNTKLMGYICFASGLGIALNHNEVKQNLDLAKTFIEKACNTFNDSRSCEFMGQLEETLNKDIAKKYYEKACSLDGISGCYGLGKLYFSNDKQQARKYLEKSCAKEQPLGCLLLEELNRQ</sequence>
<dbReference type="Proteomes" id="UP000243745">
    <property type="component" value="Unassembled WGS sequence"/>
</dbReference>
<name>A0A662ZJF7_9GAMM</name>
<dbReference type="AlphaFoldDB" id="A0A662ZJF7"/>
<proteinExistence type="predicted"/>
<dbReference type="RefSeq" id="WP_093143196.1">
    <property type="nucleotide sequence ID" value="NZ_FOXF01000046.1"/>
</dbReference>
<feature type="signal peptide" evidence="1">
    <location>
        <begin position="1"/>
        <end position="26"/>
    </location>
</feature>
<dbReference type="EMBL" id="FOXF01000046">
    <property type="protein sequence ID" value="SFP63282.1"/>
    <property type="molecule type" value="Genomic_DNA"/>
</dbReference>
<protein>
    <submittedName>
        <fullName evidence="2">TPR repeat</fullName>
    </submittedName>
</protein>
<keyword evidence="1" id="KW-0732">Signal</keyword>